<dbReference type="EMBL" id="LPXO01000002">
    <property type="protein sequence ID" value="KUF12151.1"/>
    <property type="molecule type" value="Genomic_DNA"/>
</dbReference>
<dbReference type="Proteomes" id="UP000054396">
    <property type="component" value="Unassembled WGS sequence"/>
</dbReference>
<dbReference type="Pfam" id="PF13365">
    <property type="entry name" value="Trypsin_2"/>
    <property type="match status" value="1"/>
</dbReference>
<dbReference type="Gene3D" id="1.10.101.10">
    <property type="entry name" value="PGBD-like superfamily/PGBD"/>
    <property type="match status" value="1"/>
</dbReference>
<dbReference type="Pfam" id="PF01471">
    <property type="entry name" value="PG_binding_1"/>
    <property type="match status" value="1"/>
</dbReference>
<proteinExistence type="predicted"/>
<dbReference type="InterPro" id="IPR036365">
    <property type="entry name" value="PGBD-like_sf"/>
</dbReference>
<feature type="compositionally biased region" description="Low complexity" evidence="1">
    <location>
        <begin position="129"/>
        <end position="138"/>
    </location>
</feature>
<feature type="region of interest" description="Disordered" evidence="1">
    <location>
        <begin position="110"/>
        <end position="162"/>
    </location>
</feature>
<dbReference type="InterPro" id="IPR002477">
    <property type="entry name" value="Peptidoglycan-bd-like"/>
</dbReference>
<accession>A0A0W7WNR9</accession>
<feature type="chain" id="PRO_5006936528" evidence="2">
    <location>
        <begin position="17"/>
        <end position="589"/>
    </location>
</feature>
<feature type="signal peptide" evidence="2">
    <location>
        <begin position="1"/>
        <end position="16"/>
    </location>
</feature>
<dbReference type="RefSeq" id="WP_058861270.1">
    <property type="nucleotide sequence ID" value="NZ_LPXO01000002.1"/>
</dbReference>
<comment type="caution">
    <text evidence="4">The sequence shown here is derived from an EMBL/GenBank/DDBJ whole genome shotgun (WGS) entry which is preliminary data.</text>
</comment>
<evidence type="ECO:0000259" key="3">
    <source>
        <dbReference type="Pfam" id="PF01471"/>
    </source>
</evidence>
<dbReference type="SUPFAM" id="SSF47090">
    <property type="entry name" value="PGBD-like"/>
    <property type="match status" value="1"/>
</dbReference>
<sequence length="589" mass="63720">MALLLAVALWVAPVAAQSPDEIVYIQVEARTSLNGAQASVRRFAESVNDVNGFALGGGWYGVALGPYTRADAEIRMEELRRQGLIPVDSYLERETSYGQQFWPVGAQAARDAGTLEPRQTTQADPEPQPLQEPVVENPARVAQPDPEPEPEETLREARASERQLNRAEREELQIALKWAGFYNAGIDAAFGRGTRRAMTQWQREYGHEPTGVLTTRQRAQLLGQYYAVLEGLGMAVYTDPNAGIRMELPLDVVAFDRYEAPFALFRPTGDLGVRVLLISQAGSRQTMNGLYEIMQTLEIVPLEGERERDSNGFLLTGANDEIVSHTEVTLRGGQIKGFTLIWPAGDEERRSRVLGLMQASFERIEGTLDPAAVSDDGQAVDLVSGLKVRTPKLNASGFFINGSGIVLTSAESVAACERVTLDGVHNAQVVARDAELGVAVLRPEERLAPRRVAQFRSDDPRLQSEIAVAGYPFGGVLSAPTLTFGTLEDLTGLAGEDRMKRLAVAALPGDVGGPVFDAGGTVVGMLLPREQEGGRRLPDQVSFAAKAEMILSFLRRNGIQAVARGGAGPMAPEDLTALAADTTVLVSCW</sequence>
<reference evidence="4 5" key="1">
    <citation type="submission" date="2015-12" db="EMBL/GenBank/DDBJ databases">
        <authorList>
            <person name="Shamseldin A."/>
            <person name="Moawad H."/>
            <person name="Abd El-Rahim W.M."/>
            <person name="Sadowsky M.J."/>
        </authorList>
    </citation>
    <scope>NUCLEOTIDE SEQUENCE [LARGE SCALE GENOMIC DNA]</scope>
    <source>
        <strain evidence="4 5">SJ5A-1</strain>
    </source>
</reference>
<gene>
    <name evidence="4" type="ORF">AVJ23_05385</name>
</gene>
<feature type="compositionally biased region" description="Basic and acidic residues" evidence="1">
    <location>
        <begin position="152"/>
        <end position="162"/>
    </location>
</feature>
<evidence type="ECO:0000313" key="5">
    <source>
        <dbReference type="Proteomes" id="UP000054396"/>
    </source>
</evidence>
<evidence type="ECO:0000256" key="2">
    <source>
        <dbReference type="SAM" id="SignalP"/>
    </source>
</evidence>
<dbReference type="Gene3D" id="2.40.10.120">
    <property type="match status" value="1"/>
</dbReference>
<keyword evidence="5" id="KW-1185">Reference proteome</keyword>
<dbReference type="InterPro" id="IPR036366">
    <property type="entry name" value="PGBDSf"/>
</dbReference>
<dbReference type="AlphaFoldDB" id="A0A0W7WNR9"/>
<keyword evidence="2" id="KW-0732">Signal</keyword>
<feature type="domain" description="Peptidoglycan binding-like" evidence="3">
    <location>
        <begin position="166"/>
        <end position="221"/>
    </location>
</feature>
<protein>
    <submittedName>
        <fullName evidence="4">Peptidoglycan-binding protein</fullName>
    </submittedName>
</protein>
<name>A0A0W7WNR9_9RHOB</name>
<evidence type="ECO:0000313" key="4">
    <source>
        <dbReference type="EMBL" id="KUF12151.1"/>
    </source>
</evidence>
<dbReference type="InterPro" id="IPR009003">
    <property type="entry name" value="Peptidase_S1_PA"/>
</dbReference>
<organism evidence="4 5">
    <name type="scientific">Pseudoponticoccus marisrubri</name>
    <dbReference type="NCBI Taxonomy" id="1685382"/>
    <lineage>
        <taxon>Bacteria</taxon>
        <taxon>Pseudomonadati</taxon>
        <taxon>Pseudomonadota</taxon>
        <taxon>Alphaproteobacteria</taxon>
        <taxon>Rhodobacterales</taxon>
        <taxon>Roseobacteraceae</taxon>
        <taxon>Pseudoponticoccus</taxon>
    </lineage>
</organism>
<evidence type="ECO:0000256" key="1">
    <source>
        <dbReference type="SAM" id="MobiDB-lite"/>
    </source>
</evidence>
<dbReference type="STRING" id="1685382.AVJ23_05385"/>
<dbReference type="SUPFAM" id="SSF50494">
    <property type="entry name" value="Trypsin-like serine proteases"/>
    <property type="match status" value="1"/>
</dbReference>